<dbReference type="SMART" id="SM00925">
    <property type="entry name" value="MltA"/>
    <property type="match status" value="1"/>
</dbReference>
<evidence type="ECO:0000259" key="6">
    <source>
        <dbReference type="SMART" id="SM00925"/>
    </source>
</evidence>
<evidence type="ECO:0000313" key="8">
    <source>
        <dbReference type="Proteomes" id="UP000253998"/>
    </source>
</evidence>
<keyword evidence="5" id="KW-0732">Signal</keyword>
<dbReference type="NCBIfam" id="NF008366">
    <property type="entry name" value="PRK11162.1"/>
    <property type="match status" value="1"/>
</dbReference>
<dbReference type="GO" id="GO:0071555">
    <property type="term" value="P:cell wall organization"/>
    <property type="evidence" value="ECO:0007669"/>
    <property type="project" value="UniProtKB-KW"/>
</dbReference>
<dbReference type="CDD" id="cd14485">
    <property type="entry name" value="mltA_like_LT_A"/>
    <property type="match status" value="1"/>
</dbReference>
<dbReference type="Pfam" id="PF06725">
    <property type="entry name" value="3D"/>
    <property type="match status" value="1"/>
</dbReference>
<evidence type="ECO:0000256" key="1">
    <source>
        <dbReference type="ARBA" id="ARBA00001420"/>
    </source>
</evidence>
<dbReference type="InterPro" id="IPR010611">
    <property type="entry name" value="3D_dom"/>
</dbReference>
<dbReference type="Pfam" id="PF03562">
    <property type="entry name" value="MltA"/>
    <property type="match status" value="1"/>
</dbReference>
<proteinExistence type="predicted"/>
<dbReference type="GO" id="GO:0009254">
    <property type="term" value="P:peptidoglycan turnover"/>
    <property type="evidence" value="ECO:0007669"/>
    <property type="project" value="UniProtKB-UniRule"/>
</dbReference>
<dbReference type="InterPro" id="IPR005300">
    <property type="entry name" value="MltA_B"/>
</dbReference>
<dbReference type="GO" id="GO:0019867">
    <property type="term" value="C:outer membrane"/>
    <property type="evidence" value="ECO:0007669"/>
    <property type="project" value="InterPro"/>
</dbReference>
<keyword evidence="2 4" id="KW-0456">Lyase</keyword>
<keyword evidence="3 4" id="KW-0961">Cell wall biogenesis/degradation</keyword>
<dbReference type="PROSITE" id="PS51257">
    <property type="entry name" value="PROKAR_LIPOPROTEIN"/>
    <property type="match status" value="1"/>
</dbReference>
<dbReference type="SUPFAM" id="SSF50685">
    <property type="entry name" value="Barwin-like endoglucanases"/>
    <property type="match status" value="1"/>
</dbReference>
<dbReference type="CDD" id="cd14668">
    <property type="entry name" value="mlta_B"/>
    <property type="match status" value="1"/>
</dbReference>
<sequence>MRLNQTLWSTFLTLSAIVLLASCSSNGGKMSHNSGASDVDPQKFGAVYQGRSYQQAILAPVNQVENKSAVINQGDFLAQLSNIHSYSGKLSSNFAPIYDKVTAWVLAGANVNELNNFGIHSQVMKGFDGYQNVLMTGYYSPVIHARRTQQGKYNQPIYALPTQKRFSRAEIYAGALKGKGLELAYSDSMIDNFLLGVQGSGYVDFGEGNLNYFAYAGQNGYPYAAVGRLLVEDGEIPKEKMSIQAIRDWANANPSRVQGLLERNPSYVFFKNDPHGKVKGAAGVPLVPMASVASDRGVIPLGSVLLVEVPQIDNSGNWTGEHKLHLMVALDVGGAVNGHHFDLYRGIGDQAGHIAGLSKHYGRVWVLR</sequence>
<feature type="domain" description="Lytic transglycosylase MltA" evidence="6">
    <location>
        <begin position="142"/>
        <end position="271"/>
    </location>
</feature>
<dbReference type="PANTHER" id="PTHR30124:SF0">
    <property type="entry name" value="MEMBRANE-BOUND LYTIC MUREIN TRANSGLYCOSYLASE A"/>
    <property type="match status" value="1"/>
</dbReference>
<dbReference type="Gene3D" id="2.40.240.50">
    <property type="entry name" value="Barwin-like endoglucanases"/>
    <property type="match status" value="1"/>
</dbReference>
<evidence type="ECO:0000256" key="4">
    <source>
        <dbReference type="PIRNR" id="PIRNR019422"/>
    </source>
</evidence>
<gene>
    <name evidence="7" type="ORF">DPV83_03610</name>
</gene>
<dbReference type="EC" id="4.2.2.n1" evidence="4"/>
<dbReference type="PIRSF" id="PIRSF019422">
    <property type="entry name" value="MltA"/>
    <property type="match status" value="1"/>
</dbReference>
<evidence type="ECO:0000256" key="2">
    <source>
        <dbReference type="ARBA" id="ARBA00023239"/>
    </source>
</evidence>
<comment type="function">
    <text evidence="4">Murein-degrading enzyme. May play a role in recycling of muropeptides during cell elongation and/or cell division.</text>
</comment>
<evidence type="ECO:0000256" key="3">
    <source>
        <dbReference type="ARBA" id="ARBA00023316"/>
    </source>
</evidence>
<evidence type="ECO:0000313" key="7">
    <source>
        <dbReference type="EMBL" id="RDE71665.1"/>
    </source>
</evidence>
<dbReference type="AlphaFoldDB" id="A0A8B2U8M1"/>
<organism evidence="7 8">
    <name type="scientific">Aggregatibacter segnis</name>
    <dbReference type="NCBI Taxonomy" id="739"/>
    <lineage>
        <taxon>Bacteria</taxon>
        <taxon>Pseudomonadati</taxon>
        <taxon>Pseudomonadota</taxon>
        <taxon>Gammaproteobacteria</taxon>
        <taxon>Pasteurellales</taxon>
        <taxon>Pasteurellaceae</taxon>
        <taxon>Aggregatibacter</taxon>
    </lineage>
</organism>
<reference evidence="7 8" key="1">
    <citation type="submission" date="2018-05" db="EMBL/GenBank/DDBJ databases">
        <title>Draft Genome Sequences for a Diverse set of 7 Haemophilus Species.</title>
        <authorList>
            <person name="Nichols M."/>
            <person name="Topaz N."/>
            <person name="Wang X."/>
            <person name="Wang X."/>
            <person name="Boxrud D."/>
        </authorList>
    </citation>
    <scope>NUCLEOTIDE SEQUENCE [LARGE SCALE GENOMIC DNA]</scope>
    <source>
        <strain evidence="7 8">C2001002503</strain>
    </source>
</reference>
<dbReference type="RefSeq" id="WP_111295183.1">
    <property type="nucleotide sequence ID" value="NZ_QEPM01000002.1"/>
</dbReference>
<dbReference type="InterPro" id="IPR026044">
    <property type="entry name" value="MltA"/>
</dbReference>
<dbReference type="InterPro" id="IPR036908">
    <property type="entry name" value="RlpA-like_sf"/>
</dbReference>
<accession>A0A8B2U8M1</accession>
<dbReference type="EMBL" id="QEPM01000002">
    <property type="protein sequence ID" value="RDE71665.1"/>
    <property type="molecule type" value="Genomic_DNA"/>
</dbReference>
<feature type="chain" id="PRO_5032413209" description="Membrane-bound lytic murein transglycosylase A" evidence="5">
    <location>
        <begin position="28"/>
        <end position="368"/>
    </location>
</feature>
<feature type="signal peptide" evidence="5">
    <location>
        <begin position="1"/>
        <end position="27"/>
    </location>
</feature>
<dbReference type="GO" id="GO:0009253">
    <property type="term" value="P:peptidoglycan catabolic process"/>
    <property type="evidence" value="ECO:0007669"/>
    <property type="project" value="TreeGrafter"/>
</dbReference>
<dbReference type="GO" id="GO:0008933">
    <property type="term" value="F:peptidoglycan lytic transglycosylase activity"/>
    <property type="evidence" value="ECO:0007669"/>
    <property type="project" value="TreeGrafter"/>
</dbReference>
<dbReference type="Proteomes" id="UP000253998">
    <property type="component" value="Unassembled WGS sequence"/>
</dbReference>
<evidence type="ECO:0000256" key="5">
    <source>
        <dbReference type="SAM" id="SignalP"/>
    </source>
</evidence>
<dbReference type="GO" id="GO:0004553">
    <property type="term" value="F:hydrolase activity, hydrolyzing O-glycosyl compounds"/>
    <property type="evidence" value="ECO:0007669"/>
    <property type="project" value="InterPro"/>
</dbReference>
<name>A0A8B2U8M1_9PAST</name>
<dbReference type="Gene3D" id="2.40.40.10">
    <property type="entry name" value="RlpA-like domain"/>
    <property type="match status" value="1"/>
</dbReference>
<dbReference type="PANTHER" id="PTHR30124">
    <property type="entry name" value="MEMBRANE-BOUND LYTIC MUREIN TRANSGLYCOSYLASE A"/>
    <property type="match status" value="1"/>
</dbReference>
<comment type="caution">
    <text evidence="7">The sequence shown here is derived from an EMBL/GenBank/DDBJ whole genome shotgun (WGS) entry which is preliminary data.</text>
</comment>
<comment type="catalytic activity">
    <reaction evidence="1 4">
        <text>Exolytic cleavage of the (1-&gt;4)-beta-glycosidic linkage between N-acetylmuramic acid (MurNAc) and N-acetylglucosamine (GlcNAc) residues in peptidoglycan, from either the reducing or the non-reducing ends of the peptidoglycan chains, with concomitant formation of a 1,6-anhydrobond in the MurNAc residue.</text>
        <dbReference type="EC" id="4.2.2.n1"/>
    </reaction>
</comment>
<protein>
    <recommendedName>
        <fullName evidence="4">Membrane-bound lytic murein transglycosylase A</fullName>
        <ecNumber evidence="4">4.2.2.n1</ecNumber>
    </recommendedName>
    <alternativeName>
        <fullName evidence="4">Murein hydrolase A</fullName>
    </alternativeName>
</protein>